<reference evidence="6 7" key="1">
    <citation type="journal article" date="2018" name="Sci. Data">
        <title>The draft genome sequence of cork oak.</title>
        <authorList>
            <person name="Ramos A.M."/>
            <person name="Usie A."/>
            <person name="Barbosa P."/>
            <person name="Barros P.M."/>
            <person name="Capote T."/>
            <person name="Chaves I."/>
            <person name="Simoes F."/>
            <person name="Abreu I."/>
            <person name="Carrasquinho I."/>
            <person name="Faro C."/>
            <person name="Guimaraes J.B."/>
            <person name="Mendonca D."/>
            <person name="Nobrega F."/>
            <person name="Rodrigues L."/>
            <person name="Saibo N.J.M."/>
            <person name="Varela M.C."/>
            <person name="Egas C."/>
            <person name="Matos J."/>
            <person name="Miguel C.M."/>
            <person name="Oliveira M.M."/>
            <person name="Ricardo C.P."/>
            <person name="Goncalves S."/>
        </authorList>
    </citation>
    <scope>NUCLEOTIDE SEQUENCE [LARGE SCALE GENOMIC DNA]</scope>
    <source>
        <strain evidence="7">cv. HL8</strain>
    </source>
</reference>
<protein>
    <recommendedName>
        <fullName evidence="1">DNA (cytosine-5-)-methyltransferase</fullName>
        <ecNumber evidence="1">2.1.1.37</ecNumber>
    </recommendedName>
</protein>
<evidence type="ECO:0000256" key="1">
    <source>
        <dbReference type="ARBA" id="ARBA00011975"/>
    </source>
</evidence>
<evidence type="ECO:0000256" key="4">
    <source>
        <dbReference type="ARBA" id="ARBA00022691"/>
    </source>
</evidence>
<dbReference type="PRINTS" id="PR00105">
    <property type="entry name" value="C5METTRFRASE"/>
</dbReference>
<dbReference type="Pfam" id="PF00145">
    <property type="entry name" value="DNA_methylase"/>
    <property type="match status" value="1"/>
</dbReference>
<keyword evidence="2" id="KW-0489">Methyltransferase</keyword>
<evidence type="ECO:0000256" key="2">
    <source>
        <dbReference type="ARBA" id="ARBA00022603"/>
    </source>
</evidence>
<keyword evidence="5" id="KW-0812">Transmembrane</keyword>
<dbReference type="InterPro" id="IPR001525">
    <property type="entry name" value="C5_MeTfrase"/>
</dbReference>
<dbReference type="GO" id="GO:0003886">
    <property type="term" value="F:DNA (cytosine-5-)-methyltransferase activity"/>
    <property type="evidence" value="ECO:0007669"/>
    <property type="project" value="UniProtKB-EC"/>
</dbReference>
<dbReference type="GO" id="GO:0044027">
    <property type="term" value="P:negative regulation of gene expression via chromosomal CpG island methylation"/>
    <property type="evidence" value="ECO:0007669"/>
    <property type="project" value="TreeGrafter"/>
</dbReference>
<keyword evidence="5" id="KW-1133">Transmembrane helix</keyword>
<evidence type="ECO:0000256" key="3">
    <source>
        <dbReference type="ARBA" id="ARBA00022679"/>
    </source>
</evidence>
<dbReference type="Proteomes" id="UP000237347">
    <property type="component" value="Unassembled WGS sequence"/>
</dbReference>
<dbReference type="Gene3D" id="3.40.50.150">
    <property type="entry name" value="Vaccinia Virus protein VP39"/>
    <property type="match status" value="2"/>
</dbReference>
<organism evidence="6 7">
    <name type="scientific">Quercus suber</name>
    <name type="common">Cork oak</name>
    <dbReference type="NCBI Taxonomy" id="58331"/>
    <lineage>
        <taxon>Eukaryota</taxon>
        <taxon>Viridiplantae</taxon>
        <taxon>Streptophyta</taxon>
        <taxon>Embryophyta</taxon>
        <taxon>Tracheophyta</taxon>
        <taxon>Spermatophyta</taxon>
        <taxon>Magnoliopsida</taxon>
        <taxon>eudicotyledons</taxon>
        <taxon>Gunneridae</taxon>
        <taxon>Pentapetalae</taxon>
        <taxon>rosids</taxon>
        <taxon>fabids</taxon>
        <taxon>Fagales</taxon>
        <taxon>Fagaceae</taxon>
        <taxon>Quercus</taxon>
    </lineage>
</organism>
<dbReference type="InterPro" id="IPR050390">
    <property type="entry name" value="C5-Methyltransferase"/>
</dbReference>
<feature type="transmembrane region" description="Helical" evidence="5">
    <location>
        <begin position="234"/>
        <end position="257"/>
    </location>
</feature>
<keyword evidence="3" id="KW-0808">Transferase</keyword>
<gene>
    <name evidence="6" type="primary">CMT3_3</name>
    <name evidence="6" type="ORF">CFP56_028495</name>
</gene>
<evidence type="ECO:0000313" key="7">
    <source>
        <dbReference type="Proteomes" id="UP000237347"/>
    </source>
</evidence>
<accession>A0AAW0JVN7</accession>
<comment type="caution">
    <text evidence="6">The sequence shown here is derived from an EMBL/GenBank/DDBJ whole genome shotgun (WGS) entry which is preliminary data.</text>
</comment>
<evidence type="ECO:0000256" key="5">
    <source>
        <dbReference type="SAM" id="Phobius"/>
    </source>
</evidence>
<dbReference type="SUPFAM" id="SSF53335">
    <property type="entry name" value="S-adenosyl-L-methionine-dependent methyltransferases"/>
    <property type="match status" value="1"/>
</dbReference>
<dbReference type="InterPro" id="IPR029063">
    <property type="entry name" value="SAM-dependent_MTases_sf"/>
</dbReference>
<dbReference type="PANTHER" id="PTHR10629">
    <property type="entry name" value="CYTOSINE-SPECIFIC METHYLTRANSFERASE"/>
    <property type="match status" value="1"/>
</dbReference>
<dbReference type="PANTHER" id="PTHR10629:SF50">
    <property type="entry name" value="DNA (CYTOSINE-5)-METHYLTRANSFERASE CMT3"/>
    <property type="match status" value="1"/>
</dbReference>
<dbReference type="GO" id="GO:0003677">
    <property type="term" value="F:DNA binding"/>
    <property type="evidence" value="ECO:0007669"/>
    <property type="project" value="TreeGrafter"/>
</dbReference>
<dbReference type="AlphaFoldDB" id="A0AAW0JVN7"/>
<dbReference type="EMBL" id="PKMF04000467">
    <property type="protein sequence ID" value="KAK7830181.1"/>
    <property type="molecule type" value="Genomic_DNA"/>
</dbReference>
<keyword evidence="7" id="KW-1185">Reference proteome</keyword>
<evidence type="ECO:0000313" key="6">
    <source>
        <dbReference type="EMBL" id="KAK7830181.1"/>
    </source>
</evidence>
<name>A0AAW0JVN7_QUESU</name>
<dbReference type="GO" id="GO:0005634">
    <property type="term" value="C:nucleus"/>
    <property type="evidence" value="ECO:0007669"/>
    <property type="project" value="TreeGrafter"/>
</dbReference>
<keyword evidence="4" id="KW-0949">S-adenosyl-L-methionine</keyword>
<dbReference type="EC" id="2.1.1.37" evidence="1"/>
<proteinExistence type="predicted"/>
<keyword evidence="5" id="KW-0472">Membrane</keyword>
<sequence length="326" mass="36601">MENVVDLVKFSNGFLGSYALGPLIGINYQVRMGLMAIGPNGLPQFCMRKFPQFPLLTHEVVVSGGIPLEFENLSQFPLPTHDVVVSGVIPLQFEKNTVAHDKGHNLKLEDRLLLKVAISDLPANLHQFPLPTHDVVIGVIPLEFEGAWPIEQNTVAHDEGHNLKLEDKLLLKYTISDLPNLPQFPLPTHDVVVSGVIELEFKMNLVQHLKPRYVLMKNVADLVKFANDFLGRYALGHLIGMTYQVWIGMMAVGAYGLPQFRMRVFLWAAQLTDKNTIAHDECHNLKLEDKLLLKDAISDLPANLPQFLLPTHDVFVKEAIPLEFEV</sequence>
<dbReference type="GO" id="GO:0032259">
    <property type="term" value="P:methylation"/>
    <property type="evidence" value="ECO:0007669"/>
    <property type="project" value="UniProtKB-KW"/>
</dbReference>